<dbReference type="Proteomes" id="UP000664288">
    <property type="component" value="Unassembled WGS sequence"/>
</dbReference>
<accession>A0ABS3J027</accession>
<sequence length="120" mass="12742">METRKRSLAKAVSWQILGFAVMTFLGFLFTGSFETGGALALVSTLLGFASYLAHERIWAAVGWGRITGAAPVRAERRTGCSRPKGPEKTPSGTPEAGRCASAFAGWPPAFLRPLGSRAGR</sequence>
<evidence type="ECO:0000259" key="3">
    <source>
        <dbReference type="Pfam" id="PF09834"/>
    </source>
</evidence>
<dbReference type="EMBL" id="JAFMPY010000004">
    <property type="protein sequence ID" value="MBO0903029.1"/>
    <property type="molecule type" value="Genomic_DNA"/>
</dbReference>
<evidence type="ECO:0000313" key="4">
    <source>
        <dbReference type="EMBL" id="MBO0903029.1"/>
    </source>
</evidence>
<protein>
    <submittedName>
        <fullName evidence="4">DUF2061 domain-containing protein</fullName>
    </submittedName>
</protein>
<evidence type="ECO:0000256" key="1">
    <source>
        <dbReference type="SAM" id="MobiDB-lite"/>
    </source>
</evidence>
<feature type="transmembrane region" description="Helical" evidence="2">
    <location>
        <begin position="12"/>
        <end position="29"/>
    </location>
</feature>
<feature type="transmembrane region" description="Helical" evidence="2">
    <location>
        <begin position="35"/>
        <end position="53"/>
    </location>
</feature>
<gene>
    <name evidence="4" type="ORF">J1C47_05205</name>
</gene>
<keyword evidence="2" id="KW-1133">Transmembrane helix</keyword>
<name>A0ABS3J027_9HYPH</name>
<reference evidence="4 5" key="1">
    <citation type="submission" date="2021-03" db="EMBL/GenBank/DDBJ databases">
        <title>Whole genome sequence of Jiella sp. MQZ13P-4.</title>
        <authorList>
            <person name="Tuo L."/>
        </authorList>
    </citation>
    <scope>NUCLEOTIDE SEQUENCE [LARGE SCALE GENOMIC DNA]</scope>
    <source>
        <strain evidence="4 5">MQZ13P-4</strain>
    </source>
</reference>
<feature type="domain" description="DUF2061" evidence="3">
    <location>
        <begin position="8"/>
        <end position="59"/>
    </location>
</feature>
<dbReference type="RefSeq" id="WP_207349657.1">
    <property type="nucleotide sequence ID" value="NZ_JAFMPY010000004.1"/>
</dbReference>
<dbReference type="Pfam" id="PF09834">
    <property type="entry name" value="DUF2061"/>
    <property type="match status" value="1"/>
</dbReference>
<keyword evidence="5" id="KW-1185">Reference proteome</keyword>
<proteinExistence type="predicted"/>
<keyword evidence="2" id="KW-0812">Transmembrane</keyword>
<comment type="caution">
    <text evidence="4">The sequence shown here is derived from an EMBL/GenBank/DDBJ whole genome shotgun (WGS) entry which is preliminary data.</text>
</comment>
<feature type="region of interest" description="Disordered" evidence="1">
    <location>
        <begin position="73"/>
        <end position="98"/>
    </location>
</feature>
<dbReference type="InterPro" id="IPR018638">
    <property type="entry name" value="DUF2061_membrane"/>
</dbReference>
<keyword evidence="2" id="KW-0472">Membrane</keyword>
<evidence type="ECO:0000256" key="2">
    <source>
        <dbReference type="SAM" id="Phobius"/>
    </source>
</evidence>
<organism evidence="4 5">
    <name type="scientific">Jiella sonneratiae</name>
    <dbReference type="NCBI Taxonomy" id="2816856"/>
    <lineage>
        <taxon>Bacteria</taxon>
        <taxon>Pseudomonadati</taxon>
        <taxon>Pseudomonadota</taxon>
        <taxon>Alphaproteobacteria</taxon>
        <taxon>Hyphomicrobiales</taxon>
        <taxon>Aurantimonadaceae</taxon>
        <taxon>Jiella</taxon>
    </lineage>
</organism>
<evidence type="ECO:0000313" key="5">
    <source>
        <dbReference type="Proteomes" id="UP000664288"/>
    </source>
</evidence>